<dbReference type="EMBL" id="RCHU02000018">
    <property type="protein sequence ID" value="KAL3566386.1"/>
    <property type="molecule type" value="Genomic_DNA"/>
</dbReference>
<reference evidence="1 2" key="1">
    <citation type="journal article" date="2024" name="Plant Biotechnol. J.">
        <title>Genome and CRISPR/Cas9 system of a widespread forest tree (Populus alba) in the world.</title>
        <authorList>
            <person name="Liu Y.J."/>
            <person name="Jiang P.F."/>
            <person name="Han X.M."/>
            <person name="Li X.Y."/>
            <person name="Wang H.M."/>
            <person name="Wang Y.J."/>
            <person name="Wang X.X."/>
            <person name="Zeng Q.Y."/>
        </authorList>
    </citation>
    <scope>NUCLEOTIDE SEQUENCE [LARGE SCALE GENOMIC DNA]</scope>
    <source>
        <strain evidence="2">cv. PAL-ZL1</strain>
    </source>
</reference>
<organism evidence="1 2">
    <name type="scientific">Populus alba</name>
    <name type="common">White poplar</name>
    <dbReference type="NCBI Taxonomy" id="43335"/>
    <lineage>
        <taxon>Eukaryota</taxon>
        <taxon>Viridiplantae</taxon>
        <taxon>Streptophyta</taxon>
        <taxon>Embryophyta</taxon>
        <taxon>Tracheophyta</taxon>
        <taxon>Spermatophyta</taxon>
        <taxon>Magnoliopsida</taxon>
        <taxon>eudicotyledons</taxon>
        <taxon>Gunneridae</taxon>
        <taxon>Pentapetalae</taxon>
        <taxon>rosids</taxon>
        <taxon>fabids</taxon>
        <taxon>Malpighiales</taxon>
        <taxon>Salicaceae</taxon>
        <taxon>Saliceae</taxon>
        <taxon>Populus</taxon>
    </lineage>
</organism>
<gene>
    <name evidence="1" type="ORF">D5086_031801</name>
</gene>
<evidence type="ECO:0000313" key="1">
    <source>
        <dbReference type="EMBL" id="KAL3566386.1"/>
    </source>
</evidence>
<name>A0ACC4AJK0_POPAL</name>
<keyword evidence="2" id="KW-1185">Reference proteome</keyword>
<comment type="caution">
    <text evidence="1">The sequence shown here is derived from an EMBL/GenBank/DDBJ whole genome shotgun (WGS) entry which is preliminary data.</text>
</comment>
<sequence>MALKLVQLQSKAAQASLFVAKLGGSYYRQLLEQNKQCIQVPPTVEKCDLLSKQLFHTRLARQNLTWFLISKSVILPAAIRLHFEGSFTVESTYTVHLDFNFNIIHLTNPSNWVCGTVFLRVRKHLWKNRHELRVEDAGIAAWFGLVRLVVEVSHSLATIGSICLRKDWGAARAWF</sequence>
<accession>A0ACC4AJK0</accession>
<proteinExistence type="predicted"/>
<evidence type="ECO:0000313" key="2">
    <source>
        <dbReference type="Proteomes" id="UP000309997"/>
    </source>
</evidence>
<protein>
    <submittedName>
        <fullName evidence="1">Uncharacterized protein</fullName>
    </submittedName>
</protein>
<dbReference type="Proteomes" id="UP000309997">
    <property type="component" value="Unassembled WGS sequence"/>
</dbReference>